<keyword evidence="3" id="KW-0143">Chaperone</keyword>
<dbReference type="EMBL" id="CAXAMN010027539">
    <property type="protein sequence ID" value="CAK9111313.1"/>
    <property type="molecule type" value="Genomic_DNA"/>
</dbReference>
<sequence length="176" mass="19890">MIFNSTQGRTVPNGPSAMALDRRRLVRIEELANEVLRTQEELVSLDRQKNGRREALGAFRRNEAPVRNSHWIATSGQFIRLPGKTARAWLSEQQEETDAQIAAARQKLKVQMQALLAEHPQVTDLQSGVCELLTEVKDGSEETSNQLKEEETGERKRNVLDYSRFDGIVASDSEED</sequence>
<gene>
    <name evidence="5" type="ORF">CCMP2556_LOCUS51673</name>
</gene>
<organism evidence="5 6">
    <name type="scientific">Durusdinium trenchii</name>
    <dbReference type="NCBI Taxonomy" id="1381693"/>
    <lineage>
        <taxon>Eukaryota</taxon>
        <taxon>Sar</taxon>
        <taxon>Alveolata</taxon>
        <taxon>Dinophyceae</taxon>
        <taxon>Suessiales</taxon>
        <taxon>Symbiodiniaceae</taxon>
        <taxon>Durusdinium</taxon>
    </lineage>
</organism>
<dbReference type="PANTHER" id="PTHR21162:SF0">
    <property type="entry name" value="P53 AND DNA DAMAGE-REGULATED PROTEIN 1"/>
    <property type="match status" value="1"/>
</dbReference>
<evidence type="ECO:0000256" key="2">
    <source>
        <dbReference type="ARBA" id="ARBA00022490"/>
    </source>
</evidence>
<dbReference type="InterPro" id="IPR030482">
    <property type="entry name" value="PDRG1"/>
</dbReference>
<accession>A0ABP0SG37</accession>
<comment type="subcellular location">
    <subcellularLocation>
        <location evidence="1">Cytoplasm</location>
    </subcellularLocation>
</comment>
<evidence type="ECO:0000313" key="5">
    <source>
        <dbReference type="EMBL" id="CAK9111313.1"/>
    </source>
</evidence>
<dbReference type="PANTHER" id="PTHR21162">
    <property type="entry name" value="P53 AND DNA DAMAGE-REGULATED PROTEIN"/>
    <property type="match status" value="1"/>
</dbReference>
<name>A0ABP0SG37_9DINO</name>
<evidence type="ECO:0000256" key="1">
    <source>
        <dbReference type="ARBA" id="ARBA00004496"/>
    </source>
</evidence>
<evidence type="ECO:0000256" key="3">
    <source>
        <dbReference type="ARBA" id="ARBA00023186"/>
    </source>
</evidence>
<reference evidence="5 6" key="1">
    <citation type="submission" date="2024-02" db="EMBL/GenBank/DDBJ databases">
        <authorList>
            <person name="Chen Y."/>
            <person name="Shah S."/>
            <person name="Dougan E. K."/>
            <person name="Thang M."/>
            <person name="Chan C."/>
        </authorList>
    </citation>
    <scope>NUCLEOTIDE SEQUENCE [LARGE SCALE GENOMIC DNA]</scope>
</reference>
<dbReference type="CDD" id="cd22860">
    <property type="entry name" value="PDRG1"/>
    <property type="match status" value="1"/>
</dbReference>
<protein>
    <recommendedName>
        <fullName evidence="7">P53 and DNA damage-regulated protein 1</fullName>
    </recommendedName>
</protein>
<dbReference type="Proteomes" id="UP001642484">
    <property type="component" value="Unassembled WGS sequence"/>
</dbReference>
<evidence type="ECO:0008006" key="7">
    <source>
        <dbReference type="Google" id="ProtNLM"/>
    </source>
</evidence>
<keyword evidence="2" id="KW-0963">Cytoplasm</keyword>
<comment type="caution">
    <text evidence="5">The sequence shown here is derived from an EMBL/GenBank/DDBJ whole genome shotgun (WGS) entry which is preliminary data.</text>
</comment>
<evidence type="ECO:0000256" key="4">
    <source>
        <dbReference type="SAM" id="MobiDB-lite"/>
    </source>
</evidence>
<feature type="region of interest" description="Disordered" evidence="4">
    <location>
        <begin position="136"/>
        <end position="155"/>
    </location>
</feature>
<keyword evidence="6" id="KW-1185">Reference proteome</keyword>
<proteinExistence type="predicted"/>
<evidence type="ECO:0000313" key="6">
    <source>
        <dbReference type="Proteomes" id="UP001642484"/>
    </source>
</evidence>